<dbReference type="GO" id="GO:0004674">
    <property type="term" value="F:protein serine/threonine kinase activity"/>
    <property type="evidence" value="ECO:0007669"/>
    <property type="project" value="InterPro"/>
</dbReference>
<gene>
    <name evidence="9" type="ORF">B1991_12675</name>
</gene>
<dbReference type="InterPro" id="IPR017441">
    <property type="entry name" value="Protein_kinase_ATP_BS"/>
</dbReference>
<dbReference type="InterPro" id="IPR011009">
    <property type="entry name" value="Kinase-like_dom_sf"/>
</dbReference>
<comment type="caution">
    <text evidence="9">The sequence shown here is derived from an EMBL/GenBank/DDBJ whole genome shotgun (WGS) entry which is preliminary data.</text>
</comment>
<dbReference type="GO" id="GO:0034045">
    <property type="term" value="C:phagophore assembly site membrane"/>
    <property type="evidence" value="ECO:0007669"/>
    <property type="project" value="TreeGrafter"/>
</dbReference>
<protein>
    <recommendedName>
        <fullName evidence="8">Protein kinase domain-containing protein</fullName>
    </recommendedName>
</protein>
<dbReference type="PROSITE" id="PS50005">
    <property type="entry name" value="TPR"/>
    <property type="match status" value="1"/>
</dbReference>
<dbReference type="GO" id="GO:0005524">
    <property type="term" value="F:ATP binding"/>
    <property type="evidence" value="ECO:0007669"/>
    <property type="project" value="UniProtKB-UniRule"/>
</dbReference>
<feature type="compositionally biased region" description="Pro residues" evidence="7">
    <location>
        <begin position="1209"/>
        <end position="1218"/>
    </location>
</feature>
<dbReference type="PROSITE" id="PS00107">
    <property type="entry name" value="PROTEIN_KINASE_ATP"/>
    <property type="match status" value="1"/>
</dbReference>
<dbReference type="InterPro" id="IPR016187">
    <property type="entry name" value="CTDL_fold"/>
</dbReference>
<dbReference type="OrthoDB" id="9801841at2"/>
<evidence type="ECO:0000256" key="5">
    <source>
        <dbReference type="PROSITE-ProRule" id="PRU00339"/>
    </source>
</evidence>
<feature type="repeat" description="TPR" evidence="5">
    <location>
        <begin position="1095"/>
        <end position="1128"/>
    </location>
</feature>
<dbReference type="Gene3D" id="3.30.200.20">
    <property type="entry name" value="Phosphorylase Kinase, domain 1"/>
    <property type="match status" value="1"/>
</dbReference>
<dbReference type="Gene3D" id="1.10.510.10">
    <property type="entry name" value="Transferase(Phosphotransferase) domain 1"/>
    <property type="match status" value="1"/>
</dbReference>
<keyword evidence="2 6" id="KW-0547">Nucleotide-binding</keyword>
<dbReference type="SUPFAM" id="SSF56436">
    <property type="entry name" value="C-type lectin-like"/>
    <property type="match status" value="1"/>
</dbReference>
<evidence type="ECO:0000256" key="2">
    <source>
        <dbReference type="ARBA" id="ARBA00022741"/>
    </source>
</evidence>
<dbReference type="InterPro" id="IPR008271">
    <property type="entry name" value="Ser/Thr_kinase_AS"/>
</dbReference>
<dbReference type="PROSITE" id="PS50011">
    <property type="entry name" value="PROTEIN_KINASE_DOM"/>
    <property type="match status" value="1"/>
</dbReference>
<feature type="binding site" evidence="6">
    <location>
        <position position="234"/>
    </location>
    <ligand>
        <name>ATP</name>
        <dbReference type="ChEBI" id="CHEBI:30616"/>
    </ligand>
</feature>
<evidence type="ECO:0000313" key="10">
    <source>
        <dbReference type="Proteomes" id="UP000306317"/>
    </source>
</evidence>
<dbReference type="Pfam" id="PF00069">
    <property type="entry name" value="Pkinase"/>
    <property type="match status" value="1"/>
</dbReference>
<feature type="compositionally biased region" description="Pro residues" evidence="7">
    <location>
        <begin position="1230"/>
        <end position="1243"/>
    </location>
</feature>
<evidence type="ECO:0000256" key="4">
    <source>
        <dbReference type="ARBA" id="ARBA00022840"/>
    </source>
</evidence>
<dbReference type="InterPro" id="IPR045269">
    <property type="entry name" value="Atg1-like"/>
</dbReference>
<dbReference type="InterPro" id="IPR019734">
    <property type="entry name" value="TPR_rpt"/>
</dbReference>
<evidence type="ECO:0000256" key="1">
    <source>
        <dbReference type="ARBA" id="ARBA00022679"/>
    </source>
</evidence>
<dbReference type="PROSITE" id="PS00108">
    <property type="entry name" value="PROTEIN_KINASE_ST"/>
    <property type="match status" value="1"/>
</dbReference>
<feature type="compositionally biased region" description="Pro residues" evidence="7">
    <location>
        <begin position="104"/>
        <end position="113"/>
    </location>
</feature>
<dbReference type="PANTHER" id="PTHR24348:SF22">
    <property type="entry name" value="NON-SPECIFIC SERINE_THREONINE PROTEIN KINASE"/>
    <property type="match status" value="1"/>
</dbReference>
<dbReference type="InterPro" id="IPR000719">
    <property type="entry name" value="Prot_kinase_dom"/>
</dbReference>
<evidence type="ECO:0000256" key="3">
    <source>
        <dbReference type="ARBA" id="ARBA00022777"/>
    </source>
</evidence>
<organism evidence="9 10">
    <name type="scientific">Rhodanobacter lindaniclasticus</name>
    <dbReference type="NCBI Taxonomy" id="75310"/>
    <lineage>
        <taxon>Bacteria</taxon>
        <taxon>Pseudomonadati</taxon>
        <taxon>Pseudomonadota</taxon>
        <taxon>Gammaproteobacteria</taxon>
        <taxon>Lysobacterales</taxon>
        <taxon>Rhodanobacteraceae</taxon>
        <taxon>Rhodanobacter</taxon>
    </lineage>
</organism>
<evidence type="ECO:0000313" key="9">
    <source>
        <dbReference type="EMBL" id="THD06480.1"/>
    </source>
</evidence>
<keyword evidence="10" id="KW-1185">Reference proteome</keyword>
<feature type="region of interest" description="Disordered" evidence="7">
    <location>
        <begin position="70"/>
        <end position="176"/>
    </location>
</feature>
<dbReference type="GO" id="GO:0042594">
    <property type="term" value="P:response to starvation"/>
    <property type="evidence" value="ECO:0007669"/>
    <property type="project" value="TreeGrafter"/>
</dbReference>
<feature type="region of interest" description="Disordered" evidence="7">
    <location>
        <begin position="1199"/>
        <end position="1262"/>
    </location>
</feature>
<sequence>MNPIAELVSAYQAEKIKLPALFEALGGLPSLSVDEHRAGVEWIGQEQAAGRIDPLIAKALLAKLATLQPGPASADEDITMVKPTTRRPPPSPSADDEATRVAPPSRPPAPPPLDEATVVKPTSRPPQPPTDEATIVKPVSSAPLPPREGQTTSHTGTQGTRQGMTGTSSSMGSQSSWQHIGDAEATDFVAVGSLLKGRFYLEREIGRGGMGVVYKARDERKVEARDRDPYVAVKVLNDEFRRHPDSLISLQRESRRSQQLAHDNIVRVYDFDKDRTIVFMTMEYVDGSDLKQLIREKAYNGMPLEQARPLIEGMAHALSRAHAAGVVHSDFKPANVMITREGVPKVFDFGIARAGKHMGDAVGEQTVFDAGTLGALTPAYASLEMIQGKDPVPSDDVYALGCVAFELLTGTHPYGKVSAEVAMREGRKPPPVKGLTKQQYKTLCASVAFRAEDRLKSANELVDGLRDVSLRERALPFLIYGVPAVLIVAGGAWGWITWRHDHHVNEVIQRFTLTRPDRYASESQALQALDTLSDDDRKRIVVDQGDLIQKFLLSRLDAYWNPIEGRYDYAGTQKVFKLRDDLKLYSPALDIKRGEIEKQRNDLLNSLDTQLSQQIGAGAIFENQPDNVVGTLDKIRAIDPTSALLKNTELELKYDAAIGKSLDAGQVDQATTEFKLASRLFPDSTRIRQRGAQLDELGKALAAQQLAQQQAAQLQQQREQSLLSLSGLLDHPDNSDDWRNRAATAYEGAAKLLADDARLPAQAERLKQALAAQAAERQGAGDLDGAIAIAGFGVNLFPGDADLSSTRQKLLEQQNQLAQKAASEAQRNALAKRRVDDLLAKPLGTAVWLQDVSGALGTAREQMGVSAPGYAELRGSVDASLIKLARERIAAGDLDDAQRIVQAGQRMDSAEGGYVTVQAEVAAARNAAQARQLQQQAQAIAAARATLAGLAAKPLLTPDWQQAVASAMASLRGDTSPETTRAVGALANSIANVAASQADPQHLPQARMAVDFGLKYVPQSPRLLAESVKLDALQADLQAKAARESADAEVKSRIESMRSAAAAADVGKASQSLARIKALQPDNPFLQNEGPKLLADAYLGLGQETFQKGRYEKAAEVLGQGLQVLGGNAQLRAAKARYDVVAAIMAAARQPTSTADYARLKQQLASVRRSDPKALATLESDMRIRGQLAGKTLEEQLDRVKPSAAAAPAPAPVTPVVPTPAAEQGALPGRPVPVPRPGAPTPAQPGKVANAPSGPSGPDPCAKAGMAGTGKFCRDSVGTSYGPFLVVVPGASGGRPYAMSRAEVSINEFNAFCRASGKCAAKSVSDPDLGNAPITNIPLSQAQAYARWLSDISGFSYRLPTDAEWLNAASAGGRFKQAEDSNCVPPSAGGGDGSGALVSARGRSRNPWGLVNMTGNAWEWVVSGGSVAVRGGSYTSYWSDCSVGTQRSDGGSPQRDVGFRILREVK</sequence>
<dbReference type="CDD" id="cd14014">
    <property type="entry name" value="STKc_PknB_like"/>
    <property type="match status" value="1"/>
</dbReference>
<feature type="domain" description="Protein kinase" evidence="8">
    <location>
        <begin position="199"/>
        <end position="478"/>
    </location>
</feature>
<dbReference type="PANTHER" id="PTHR24348">
    <property type="entry name" value="SERINE/THREONINE-PROTEIN KINASE UNC-51-RELATED"/>
    <property type="match status" value="1"/>
</dbReference>
<feature type="compositionally biased region" description="Low complexity" evidence="7">
    <location>
        <begin position="149"/>
        <end position="176"/>
    </location>
</feature>
<dbReference type="Gene3D" id="3.90.1580.10">
    <property type="entry name" value="paralog of FGE (formylglycine-generating enzyme)"/>
    <property type="match status" value="1"/>
</dbReference>
<keyword evidence="4 6" id="KW-0067">ATP-binding</keyword>
<dbReference type="GO" id="GO:0005776">
    <property type="term" value="C:autophagosome"/>
    <property type="evidence" value="ECO:0007669"/>
    <property type="project" value="TreeGrafter"/>
</dbReference>
<keyword evidence="3" id="KW-0418">Kinase</keyword>
<keyword evidence="5" id="KW-0802">TPR repeat</keyword>
<dbReference type="EMBL" id="MWIO01000033">
    <property type="protein sequence ID" value="THD06480.1"/>
    <property type="molecule type" value="Genomic_DNA"/>
</dbReference>
<dbReference type="RefSeq" id="WP_136259053.1">
    <property type="nucleotide sequence ID" value="NZ_MWIO01000033.1"/>
</dbReference>
<keyword evidence="1" id="KW-0808">Transferase</keyword>
<name>A0A4S3KDF8_9GAMM</name>
<reference evidence="9 10" key="1">
    <citation type="submission" date="2017-02" db="EMBL/GenBank/DDBJ databases">
        <title>Whole genome sequencing of Rhodanobacter lindaniclasticus DSM 17932.</title>
        <authorList>
            <person name="Kumar S."/>
            <person name="Patil P."/>
            <person name="Patil P.B."/>
        </authorList>
    </citation>
    <scope>NUCLEOTIDE SEQUENCE [LARGE SCALE GENOMIC DNA]</scope>
    <source>
        <strain evidence="9 10">DSM 17932</strain>
    </source>
</reference>
<dbReference type="SUPFAM" id="SSF56112">
    <property type="entry name" value="Protein kinase-like (PK-like)"/>
    <property type="match status" value="1"/>
</dbReference>
<evidence type="ECO:0000256" key="7">
    <source>
        <dbReference type="SAM" id="MobiDB-lite"/>
    </source>
</evidence>
<accession>A0A4S3KDF8</accession>
<dbReference type="Pfam" id="PF03781">
    <property type="entry name" value="FGE-sulfatase"/>
    <property type="match status" value="1"/>
</dbReference>
<dbReference type="Proteomes" id="UP000306317">
    <property type="component" value="Unassembled WGS sequence"/>
</dbReference>
<proteinExistence type="predicted"/>
<dbReference type="InterPro" id="IPR042095">
    <property type="entry name" value="SUMF_sf"/>
</dbReference>
<evidence type="ECO:0000256" key="6">
    <source>
        <dbReference type="PROSITE-ProRule" id="PRU10141"/>
    </source>
</evidence>
<dbReference type="InterPro" id="IPR005532">
    <property type="entry name" value="SUMF_dom"/>
</dbReference>
<dbReference type="GO" id="GO:0005829">
    <property type="term" value="C:cytosol"/>
    <property type="evidence" value="ECO:0007669"/>
    <property type="project" value="TreeGrafter"/>
</dbReference>
<evidence type="ECO:0000259" key="8">
    <source>
        <dbReference type="PROSITE" id="PS50011"/>
    </source>
</evidence>